<protein>
    <submittedName>
        <fullName evidence="5">Glutathionyl-hydroquinone reductase YqjG</fullName>
    </submittedName>
</protein>
<dbReference type="OrthoDB" id="9769158at2"/>
<feature type="active site" description="Proton donor/acceptor" evidence="1">
    <location>
        <position position="211"/>
    </location>
</feature>
<dbReference type="InterPro" id="IPR036282">
    <property type="entry name" value="Glutathione-S-Trfase_C_sf"/>
</dbReference>
<organism evidence="5 6">
    <name type="scientific">Kiloniella litopenaei</name>
    <dbReference type="NCBI Taxonomy" id="1549748"/>
    <lineage>
        <taxon>Bacteria</taxon>
        <taxon>Pseudomonadati</taxon>
        <taxon>Pseudomonadota</taxon>
        <taxon>Alphaproteobacteria</taxon>
        <taxon>Rhodospirillales</taxon>
        <taxon>Kiloniellaceae</taxon>
        <taxon>Kiloniella</taxon>
    </lineage>
</organism>
<dbReference type="InterPro" id="IPR016639">
    <property type="entry name" value="GST_Omega/GSH"/>
</dbReference>
<dbReference type="SUPFAM" id="SSF52833">
    <property type="entry name" value="Thioredoxin-like"/>
    <property type="match status" value="1"/>
</dbReference>
<dbReference type="Gene3D" id="3.40.30.10">
    <property type="entry name" value="Glutaredoxin"/>
    <property type="match status" value="1"/>
</dbReference>
<dbReference type="AlphaFoldDB" id="A0A0M2RFG5"/>
<evidence type="ECO:0000256" key="3">
    <source>
        <dbReference type="PIRSR" id="PIRSR015753-3"/>
    </source>
</evidence>
<feature type="active site" description="Nucleophile" evidence="1">
    <location>
        <position position="68"/>
    </location>
</feature>
<evidence type="ECO:0000313" key="6">
    <source>
        <dbReference type="Proteomes" id="UP000034491"/>
    </source>
</evidence>
<keyword evidence="6" id="KW-1185">Reference proteome</keyword>
<evidence type="ECO:0000313" key="5">
    <source>
        <dbReference type="EMBL" id="KKJ78760.1"/>
    </source>
</evidence>
<feature type="binding site" evidence="2">
    <location>
        <position position="101"/>
    </location>
    <ligand>
        <name>glutathione</name>
        <dbReference type="ChEBI" id="CHEBI:57925"/>
    </ligand>
</feature>
<dbReference type="PROSITE" id="PS50405">
    <property type="entry name" value="GST_CTER"/>
    <property type="match status" value="1"/>
</dbReference>
<feature type="binding site" evidence="2">
    <location>
        <begin position="146"/>
        <end position="149"/>
    </location>
    <ligand>
        <name>glutathione</name>
        <dbReference type="ChEBI" id="CHEBI:57925"/>
    </ligand>
</feature>
<reference evidence="5 6" key="1">
    <citation type="submission" date="2015-03" db="EMBL/GenBank/DDBJ databases">
        <title>Genome sequence of Kiloniella sp. P1-1, isolated from the gut microflora of Pacific white shrimp, Penaeus vannamei.</title>
        <authorList>
            <person name="Shao Z."/>
            <person name="Wang L."/>
            <person name="Li X."/>
        </authorList>
    </citation>
    <scope>NUCLEOTIDE SEQUENCE [LARGE SCALE GENOMIC DNA]</scope>
    <source>
        <strain evidence="5 6">P1-1</strain>
    </source>
</reference>
<dbReference type="SFLD" id="SFLDS00019">
    <property type="entry name" value="Glutathione_Transferase_(cytos"/>
    <property type="match status" value="1"/>
</dbReference>
<dbReference type="InterPro" id="IPR047047">
    <property type="entry name" value="GST_Omega-like_C"/>
</dbReference>
<dbReference type="GO" id="GO:0005737">
    <property type="term" value="C:cytoplasm"/>
    <property type="evidence" value="ECO:0007669"/>
    <property type="project" value="TreeGrafter"/>
</dbReference>
<evidence type="ECO:0000256" key="1">
    <source>
        <dbReference type="PIRSR" id="PIRSR015753-1"/>
    </source>
</evidence>
<dbReference type="InterPro" id="IPR040079">
    <property type="entry name" value="Glutathione_S-Trfase"/>
</dbReference>
<feature type="binding site" evidence="2">
    <location>
        <begin position="164"/>
        <end position="165"/>
    </location>
    <ligand>
        <name>glutathione</name>
        <dbReference type="ChEBI" id="CHEBI:57925"/>
    </ligand>
</feature>
<dbReference type="Pfam" id="PF13409">
    <property type="entry name" value="GST_N_2"/>
    <property type="match status" value="1"/>
</dbReference>
<dbReference type="InterPro" id="IPR036249">
    <property type="entry name" value="Thioredoxin-like_sf"/>
</dbReference>
<accession>A0A0M2RFG5</accession>
<feature type="site" description="Lowers pKa of active site Cys" evidence="3">
    <location>
        <position position="269"/>
    </location>
</feature>
<dbReference type="SUPFAM" id="SSF47616">
    <property type="entry name" value="GST C-terminal domain-like"/>
    <property type="match status" value="1"/>
</dbReference>
<evidence type="ECO:0000259" key="4">
    <source>
        <dbReference type="PROSITE" id="PS50405"/>
    </source>
</evidence>
<name>A0A0M2RFG5_9PROT</name>
<dbReference type="GO" id="GO:0004364">
    <property type="term" value="F:glutathione transferase activity"/>
    <property type="evidence" value="ECO:0007669"/>
    <property type="project" value="InterPro"/>
</dbReference>
<sequence length="333" mass="37308">MPGKLINGIWTREEDIKASEDGQYRREETSFRHWILPKGNGGERGTDEANTKFIPEAGRYHLYVSDACPWAHRTLVMRSLKGLEDAISVSTVSPILKDDGWEFTDNTPDNTPVNAPDFGGEYPDHLFGKSFLREIYTAADPTYTGRVSVPVLWDKKLKTIVSNESAEIMRMLNSAFVGVAGNDTNFVPDDLRDEIDAVNDLVYQKINNGVYRCGFAGSQAAYEDAVGGLFDTLDVLETRLDGVEYLVGNQLTEADLRLFTTLIRFDAVYYSLFKCNLRRIADYPNLSALVRRIYGHGSVAQTVKLDQIKIHYWVSLRQLNPTGIVPVGPEAVL</sequence>
<feature type="domain" description="GST C-terminal" evidence="4">
    <location>
        <begin position="188"/>
        <end position="322"/>
    </location>
</feature>
<dbReference type="InterPro" id="IPR010987">
    <property type="entry name" value="Glutathione-S-Trfase_C-like"/>
</dbReference>
<dbReference type="PANTHER" id="PTHR32419:SF6">
    <property type="entry name" value="GLUTATHIONE S-TRANSFERASE OMEGA-LIKE 1-RELATED"/>
    <property type="match status" value="1"/>
</dbReference>
<dbReference type="CDD" id="cd03190">
    <property type="entry name" value="GST_C_Omega_like"/>
    <property type="match status" value="1"/>
</dbReference>
<dbReference type="InterPro" id="IPR004045">
    <property type="entry name" value="Glutathione_S-Trfase_N"/>
</dbReference>
<dbReference type="Proteomes" id="UP000034491">
    <property type="component" value="Unassembled WGS sequence"/>
</dbReference>
<dbReference type="RefSeq" id="WP_046501944.1">
    <property type="nucleotide sequence ID" value="NZ_LANI01000001.1"/>
</dbReference>
<feature type="site" description="Lowers pKa of active site Cys" evidence="3">
    <location>
        <position position="312"/>
    </location>
</feature>
<dbReference type="PIRSF" id="PIRSF015753">
    <property type="entry name" value="GST"/>
    <property type="match status" value="1"/>
</dbReference>
<dbReference type="PATRIC" id="fig|1549748.8.peg.306"/>
<proteinExistence type="predicted"/>
<dbReference type="EMBL" id="LANI01000001">
    <property type="protein sequence ID" value="KKJ78760.1"/>
    <property type="molecule type" value="Genomic_DNA"/>
</dbReference>
<comment type="caution">
    <text evidence="5">The sequence shown here is derived from an EMBL/GenBank/DDBJ whole genome shotgun (WGS) entry which is preliminary data.</text>
</comment>
<dbReference type="SFLD" id="SFLDG01148">
    <property type="entry name" value="Xi_(cytGST)"/>
    <property type="match status" value="1"/>
</dbReference>
<dbReference type="Pfam" id="PF13410">
    <property type="entry name" value="GST_C_2"/>
    <property type="match status" value="1"/>
</dbReference>
<dbReference type="PANTHER" id="PTHR32419">
    <property type="entry name" value="GLUTATHIONYL-HYDROQUINONE REDUCTASE"/>
    <property type="match status" value="1"/>
</dbReference>
<evidence type="ECO:0000256" key="2">
    <source>
        <dbReference type="PIRSR" id="PIRSR015753-2"/>
    </source>
</evidence>
<dbReference type="SFLD" id="SFLDG01206">
    <property type="entry name" value="Xi.1"/>
    <property type="match status" value="1"/>
</dbReference>
<gene>
    <name evidence="5" type="ORF">WH95_01430</name>
</gene>
<dbReference type="Gene3D" id="1.20.1050.10">
    <property type="match status" value="1"/>
</dbReference>